<dbReference type="PRINTS" id="PR00747">
    <property type="entry name" value="GLYHDRLASE47"/>
</dbReference>
<feature type="active site" description="Proton donor" evidence="6">
    <location>
        <position position="370"/>
    </location>
</feature>
<name>R8BVG8_PHAM7</name>
<dbReference type="HOGENOM" id="CLU_003818_0_1_1"/>
<evidence type="ECO:0000256" key="8">
    <source>
        <dbReference type="PIRSR" id="PIRSR601382-3"/>
    </source>
</evidence>
<evidence type="ECO:0000256" key="9">
    <source>
        <dbReference type="RuleBase" id="RU361193"/>
    </source>
</evidence>
<dbReference type="KEGG" id="tmn:UCRPA7_1109"/>
<evidence type="ECO:0000256" key="4">
    <source>
        <dbReference type="ARBA" id="ARBA00022801"/>
    </source>
</evidence>
<dbReference type="GO" id="GO:0036503">
    <property type="term" value="P:ERAD pathway"/>
    <property type="evidence" value="ECO:0007669"/>
    <property type="project" value="UniProtKB-ARBA"/>
</dbReference>
<dbReference type="FunFam" id="1.50.10.10:FF:000037">
    <property type="entry name" value="alpha-1,2-Mannosidase"/>
    <property type="match status" value="1"/>
</dbReference>
<feature type="binding site" evidence="7">
    <location>
        <position position="522"/>
    </location>
    <ligand>
        <name>Ca(2+)</name>
        <dbReference type="ChEBI" id="CHEBI:29108"/>
    </ligand>
</feature>
<dbReference type="PANTHER" id="PTHR11742:SF89">
    <property type="entry name" value="ALPHA-1,2-MANNOSIDASE"/>
    <property type="match status" value="1"/>
</dbReference>
<feature type="disulfide bond" evidence="8">
    <location>
        <begin position="327"/>
        <end position="356"/>
    </location>
</feature>
<dbReference type="InterPro" id="IPR036026">
    <property type="entry name" value="Seven-hairpin_glycosidases"/>
</dbReference>
<dbReference type="GO" id="GO:0016020">
    <property type="term" value="C:membrane"/>
    <property type="evidence" value="ECO:0007669"/>
    <property type="project" value="InterPro"/>
</dbReference>
<keyword evidence="4 9" id="KW-0378">Hydrolase</keyword>
<organism evidence="10 11">
    <name type="scientific">Phaeoacremonium minimum (strain UCR-PA7)</name>
    <name type="common">Esca disease fungus</name>
    <name type="synonym">Togninia minima</name>
    <dbReference type="NCBI Taxonomy" id="1286976"/>
    <lineage>
        <taxon>Eukaryota</taxon>
        <taxon>Fungi</taxon>
        <taxon>Dikarya</taxon>
        <taxon>Ascomycota</taxon>
        <taxon>Pezizomycotina</taxon>
        <taxon>Sordariomycetes</taxon>
        <taxon>Sordariomycetidae</taxon>
        <taxon>Togniniales</taxon>
        <taxon>Togniniaceae</taxon>
        <taxon>Phaeoacremonium</taxon>
    </lineage>
</organism>
<evidence type="ECO:0000313" key="11">
    <source>
        <dbReference type="Proteomes" id="UP000014074"/>
    </source>
</evidence>
<dbReference type="eggNOG" id="KOG2431">
    <property type="taxonomic scope" value="Eukaryota"/>
</dbReference>
<comment type="pathway">
    <text evidence="2">Protein modification; protein glycosylation.</text>
</comment>
<dbReference type="InterPro" id="IPR001382">
    <property type="entry name" value="Glyco_hydro_47"/>
</dbReference>
<dbReference type="RefSeq" id="XP_007911887.1">
    <property type="nucleotide sequence ID" value="XM_007913696.1"/>
</dbReference>
<dbReference type="AlphaFoldDB" id="R8BVG8"/>
<dbReference type="EC" id="3.2.1.-" evidence="9"/>
<comment type="similarity">
    <text evidence="3 9">Belongs to the glycosyl hydrolase 47 family.</text>
</comment>
<proteinExistence type="inferred from homology"/>
<dbReference type="Gene3D" id="1.50.10.10">
    <property type="match status" value="1"/>
</dbReference>
<evidence type="ECO:0000256" key="2">
    <source>
        <dbReference type="ARBA" id="ARBA00004922"/>
    </source>
</evidence>
<feature type="active site" evidence="6">
    <location>
        <position position="252"/>
    </location>
</feature>
<evidence type="ECO:0000256" key="5">
    <source>
        <dbReference type="ARBA" id="ARBA00023157"/>
    </source>
</evidence>
<dbReference type="GO" id="GO:0005975">
    <property type="term" value="P:carbohydrate metabolic process"/>
    <property type="evidence" value="ECO:0007669"/>
    <property type="project" value="InterPro"/>
</dbReference>
<feature type="active site" evidence="6">
    <location>
        <position position="434"/>
    </location>
</feature>
<dbReference type="UniPathway" id="UPA00378"/>
<dbReference type="Pfam" id="PF01532">
    <property type="entry name" value="Glyco_hydro_47"/>
    <property type="match status" value="1"/>
</dbReference>
<dbReference type="SUPFAM" id="SSF48225">
    <property type="entry name" value="Seven-hairpin glycosidases"/>
    <property type="match status" value="1"/>
</dbReference>
<keyword evidence="7" id="KW-0479">Metal-binding</keyword>
<dbReference type="Proteomes" id="UP000014074">
    <property type="component" value="Unassembled WGS sequence"/>
</dbReference>
<comment type="cofactor">
    <cofactor evidence="1 7">
        <name>Ca(2+)</name>
        <dbReference type="ChEBI" id="CHEBI:29108"/>
    </cofactor>
</comment>
<evidence type="ECO:0000256" key="3">
    <source>
        <dbReference type="ARBA" id="ARBA00007658"/>
    </source>
</evidence>
<keyword evidence="11" id="KW-1185">Reference proteome</keyword>
<dbReference type="InterPro" id="IPR050749">
    <property type="entry name" value="Glycosyl_Hydrolase_47"/>
</dbReference>
<dbReference type="GO" id="GO:0005783">
    <property type="term" value="C:endoplasmic reticulum"/>
    <property type="evidence" value="ECO:0007669"/>
    <property type="project" value="TreeGrafter"/>
</dbReference>
<evidence type="ECO:0000256" key="1">
    <source>
        <dbReference type="ARBA" id="ARBA00001913"/>
    </source>
</evidence>
<dbReference type="GeneID" id="19321227"/>
<evidence type="ECO:0000313" key="10">
    <source>
        <dbReference type="EMBL" id="EOO03325.1"/>
    </source>
</evidence>
<dbReference type="EMBL" id="KB932835">
    <property type="protein sequence ID" value="EOO03325.1"/>
    <property type="molecule type" value="Genomic_DNA"/>
</dbReference>
<keyword evidence="5 8" id="KW-1015">Disulfide bond</keyword>
<protein>
    <recommendedName>
        <fullName evidence="9">alpha-1,2-Mannosidase</fullName>
        <ecNumber evidence="9">3.2.1.-</ecNumber>
    </recommendedName>
</protein>
<evidence type="ECO:0000256" key="6">
    <source>
        <dbReference type="PIRSR" id="PIRSR601382-1"/>
    </source>
</evidence>
<reference evidence="11" key="1">
    <citation type="journal article" date="2013" name="Genome Announc.">
        <title>Draft genome sequence of the ascomycete Phaeoacremonium aleophilum strain UCR-PA7, a causal agent of the esca disease complex in grapevines.</title>
        <authorList>
            <person name="Blanco-Ulate B."/>
            <person name="Rolshausen P."/>
            <person name="Cantu D."/>
        </authorList>
    </citation>
    <scope>NUCLEOTIDE SEQUENCE [LARGE SCALE GENOMIC DNA]</scope>
    <source>
        <strain evidence="11">UCR-PA7</strain>
    </source>
</reference>
<dbReference type="InterPro" id="IPR012341">
    <property type="entry name" value="6hp_glycosidase-like_sf"/>
</dbReference>
<keyword evidence="7" id="KW-0106">Calcium</keyword>
<keyword evidence="9" id="KW-0326">Glycosidase</keyword>
<sequence length="532" mass="59963">MFPIPTGKGLRLPPIQKVFPKETPEERLGRLERQAAVKQVFGRCWESYRRFALARDEVTPISGGARDTFGGWGATLVDSLDTLWIMGMRDDFERAVNVAVTLNFETTMMEEVNAFETNIRYLGGFLAAYDLSGDKRLLSKAKEVGDMLYAAFDTPNRMPITRWRLHEAANGTGQVAQDNVLLAEMGSFSMEFTRLSILTGDAKWFDAAQKITNIFAEQQDSTLLPGMWPILGSAKDGLFNQHNAFTLGAMADSMFEYLPKTYALSGGLLSIYKSMYEKAMGAAMKHNLFRPMVPDEKDILVSAMVNVHSEDGQSDVELDPEGQHLVCFVGGMLAVGAKLFHLPEHLEKAQKLVDGCIWTYQALPLGIMPESFHMLPCPSEKACRWDEEAWKKEVLRKHDRETTDISEADAIISDERLPKGFTKIGDTRYILRPEAIESVFVLYRITGRKDLLESAWKMFQAIENNTKTEFANAALSDVTVTDGNPLKTDSMESFWMGETLKYFYLVFSEPDLINLDEYVFNTEAHPLKRLVP</sequence>
<feature type="active site" description="Proton donor" evidence="6">
    <location>
        <position position="116"/>
    </location>
</feature>
<evidence type="ECO:0000256" key="7">
    <source>
        <dbReference type="PIRSR" id="PIRSR601382-2"/>
    </source>
</evidence>
<dbReference type="OrthoDB" id="8118055at2759"/>
<dbReference type="GO" id="GO:0005509">
    <property type="term" value="F:calcium ion binding"/>
    <property type="evidence" value="ECO:0007669"/>
    <property type="project" value="InterPro"/>
</dbReference>
<gene>
    <name evidence="10" type="ORF">UCRPA7_1109</name>
</gene>
<dbReference type="PANTHER" id="PTHR11742">
    <property type="entry name" value="MANNOSYL-OLIGOSACCHARIDE ALPHA-1,2-MANNOSIDASE-RELATED"/>
    <property type="match status" value="1"/>
</dbReference>
<accession>R8BVG8</accession>
<dbReference type="GO" id="GO:0004571">
    <property type="term" value="F:mannosyl-oligosaccharide 1,2-alpha-mannosidase activity"/>
    <property type="evidence" value="ECO:0007669"/>
    <property type="project" value="InterPro"/>
</dbReference>